<comment type="catalytic activity">
    <reaction evidence="8">
        <text>(7R,8S)-8-amino-7-(carboxyamino)nonanoate + ATP = (4R,5S)-dethiobiotin + ADP + phosphate + H(+)</text>
        <dbReference type="Rhea" id="RHEA:63684"/>
        <dbReference type="ChEBI" id="CHEBI:15378"/>
        <dbReference type="ChEBI" id="CHEBI:30616"/>
        <dbReference type="ChEBI" id="CHEBI:43474"/>
        <dbReference type="ChEBI" id="CHEBI:149470"/>
        <dbReference type="ChEBI" id="CHEBI:149473"/>
        <dbReference type="ChEBI" id="CHEBI:456216"/>
    </reaction>
</comment>
<dbReference type="InterPro" id="IPR004472">
    <property type="entry name" value="DTB_synth_BioD"/>
</dbReference>
<dbReference type="PANTHER" id="PTHR43210:SF2">
    <property type="entry name" value="ATP-DEPENDENT DETHIOBIOTIN SYNTHETASE BIOD 2"/>
    <property type="match status" value="1"/>
</dbReference>
<dbReference type="GO" id="GO:0042803">
    <property type="term" value="F:protein homodimerization activity"/>
    <property type="evidence" value="ECO:0007669"/>
    <property type="project" value="UniProtKB-ARBA"/>
</dbReference>
<dbReference type="GO" id="GO:0005524">
    <property type="term" value="F:ATP binding"/>
    <property type="evidence" value="ECO:0007669"/>
    <property type="project" value="UniProtKB-KW"/>
</dbReference>
<evidence type="ECO:0000313" key="9">
    <source>
        <dbReference type="EMBL" id="SVA22842.1"/>
    </source>
</evidence>
<dbReference type="FunFam" id="3.40.50.300:FF:000292">
    <property type="entry name" value="ATP-dependent dethiobiotin synthetase BioD"/>
    <property type="match status" value="1"/>
</dbReference>
<protein>
    <recommendedName>
        <fullName evidence="10">Dethiobiotin synthase</fullName>
    </recommendedName>
</protein>
<evidence type="ECO:0000256" key="1">
    <source>
        <dbReference type="ARBA" id="ARBA00022490"/>
    </source>
</evidence>
<keyword evidence="4" id="KW-0547">Nucleotide-binding</keyword>
<feature type="non-terminal residue" evidence="9">
    <location>
        <position position="1"/>
    </location>
</feature>
<dbReference type="CDD" id="cd03109">
    <property type="entry name" value="DTBS"/>
    <property type="match status" value="1"/>
</dbReference>
<dbReference type="PANTHER" id="PTHR43210">
    <property type="entry name" value="DETHIOBIOTIN SYNTHETASE"/>
    <property type="match status" value="1"/>
</dbReference>
<sequence>VNGFFITGTDTGIGKTVVTACLATLFKSQGMDVGIMKPIETGVDPACSSSANSDAKFLMESSSSTDAEDEVCPYRLKTPASPYQSAQIEGTQIQPSTILEKFKVLQSRHNMMLVEGIGGLLVPITHRYSVADLALEIGLPLIIVSRLRVGTLNHTLLTINAAKQHGLKIKGIILNRHAAGALNDIEIKQGELIEEFSNIPILGTCPHLEDISSEGIQESLPNIQQAFENGIF</sequence>
<dbReference type="GO" id="GO:0000287">
    <property type="term" value="F:magnesium ion binding"/>
    <property type="evidence" value="ECO:0007669"/>
    <property type="project" value="InterPro"/>
</dbReference>
<dbReference type="NCBIfam" id="TIGR00347">
    <property type="entry name" value="bioD"/>
    <property type="match status" value="1"/>
</dbReference>
<dbReference type="GO" id="GO:0005829">
    <property type="term" value="C:cytosol"/>
    <property type="evidence" value="ECO:0007669"/>
    <property type="project" value="TreeGrafter"/>
</dbReference>
<keyword evidence="2" id="KW-0436">Ligase</keyword>
<reference evidence="9" key="1">
    <citation type="submission" date="2018-05" db="EMBL/GenBank/DDBJ databases">
        <authorList>
            <person name="Lanie J.A."/>
            <person name="Ng W.-L."/>
            <person name="Kazmierczak K.M."/>
            <person name="Andrzejewski T.M."/>
            <person name="Davidsen T.M."/>
            <person name="Wayne K.J."/>
            <person name="Tettelin H."/>
            <person name="Glass J.I."/>
            <person name="Rusch D."/>
            <person name="Podicherti R."/>
            <person name="Tsui H.-C.T."/>
            <person name="Winkler M.E."/>
        </authorList>
    </citation>
    <scope>NUCLEOTIDE SEQUENCE</scope>
</reference>
<dbReference type="GO" id="GO:0009102">
    <property type="term" value="P:biotin biosynthetic process"/>
    <property type="evidence" value="ECO:0007669"/>
    <property type="project" value="UniProtKB-UniPathway"/>
</dbReference>
<dbReference type="HAMAP" id="MF_00336">
    <property type="entry name" value="BioD"/>
    <property type="match status" value="1"/>
</dbReference>
<evidence type="ECO:0000256" key="6">
    <source>
        <dbReference type="ARBA" id="ARBA00022840"/>
    </source>
</evidence>
<dbReference type="UniPathway" id="UPA00078"/>
<dbReference type="PIRSF" id="PIRSF006755">
    <property type="entry name" value="DTB_synth"/>
    <property type="match status" value="1"/>
</dbReference>
<evidence type="ECO:0000256" key="7">
    <source>
        <dbReference type="ARBA" id="ARBA00022842"/>
    </source>
</evidence>
<evidence type="ECO:0000256" key="8">
    <source>
        <dbReference type="ARBA" id="ARBA00047386"/>
    </source>
</evidence>
<keyword evidence="3" id="KW-0479">Metal-binding</keyword>
<dbReference type="AlphaFoldDB" id="A0A381U3M3"/>
<gene>
    <name evidence="9" type="ORF">METZ01_LOCUS75696</name>
</gene>
<evidence type="ECO:0008006" key="10">
    <source>
        <dbReference type="Google" id="ProtNLM"/>
    </source>
</evidence>
<dbReference type="GO" id="GO:0004141">
    <property type="term" value="F:dethiobiotin synthase activity"/>
    <property type="evidence" value="ECO:0007669"/>
    <property type="project" value="InterPro"/>
</dbReference>
<keyword evidence="5" id="KW-0093">Biotin biosynthesis</keyword>
<dbReference type="Pfam" id="PF13500">
    <property type="entry name" value="AAA_26"/>
    <property type="match status" value="1"/>
</dbReference>
<evidence type="ECO:0000256" key="3">
    <source>
        <dbReference type="ARBA" id="ARBA00022723"/>
    </source>
</evidence>
<name>A0A381U3M3_9ZZZZ</name>
<evidence type="ECO:0000256" key="5">
    <source>
        <dbReference type="ARBA" id="ARBA00022756"/>
    </source>
</evidence>
<dbReference type="Gene3D" id="3.40.50.300">
    <property type="entry name" value="P-loop containing nucleotide triphosphate hydrolases"/>
    <property type="match status" value="1"/>
</dbReference>
<evidence type="ECO:0000256" key="4">
    <source>
        <dbReference type="ARBA" id="ARBA00022741"/>
    </source>
</evidence>
<keyword evidence="7" id="KW-0460">Magnesium</keyword>
<evidence type="ECO:0000256" key="2">
    <source>
        <dbReference type="ARBA" id="ARBA00022598"/>
    </source>
</evidence>
<proteinExistence type="inferred from homology"/>
<dbReference type="InterPro" id="IPR027417">
    <property type="entry name" value="P-loop_NTPase"/>
</dbReference>
<keyword evidence="6" id="KW-0067">ATP-binding</keyword>
<dbReference type="SUPFAM" id="SSF52540">
    <property type="entry name" value="P-loop containing nucleoside triphosphate hydrolases"/>
    <property type="match status" value="1"/>
</dbReference>
<dbReference type="EMBL" id="UINC01005676">
    <property type="protein sequence ID" value="SVA22842.1"/>
    <property type="molecule type" value="Genomic_DNA"/>
</dbReference>
<organism evidence="9">
    <name type="scientific">marine metagenome</name>
    <dbReference type="NCBI Taxonomy" id="408172"/>
    <lineage>
        <taxon>unclassified sequences</taxon>
        <taxon>metagenomes</taxon>
        <taxon>ecological metagenomes</taxon>
    </lineage>
</organism>
<accession>A0A381U3M3</accession>
<keyword evidence="1" id="KW-0963">Cytoplasm</keyword>